<evidence type="ECO:0000313" key="4">
    <source>
        <dbReference type="Proteomes" id="UP001281410"/>
    </source>
</evidence>
<organism evidence="3 4">
    <name type="scientific">Dipteronia sinensis</name>
    <dbReference type="NCBI Taxonomy" id="43782"/>
    <lineage>
        <taxon>Eukaryota</taxon>
        <taxon>Viridiplantae</taxon>
        <taxon>Streptophyta</taxon>
        <taxon>Embryophyta</taxon>
        <taxon>Tracheophyta</taxon>
        <taxon>Spermatophyta</taxon>
        <taxon>Magnoliopsida</taxon>
        <taxon>eudicotyledons</taxon>
        <taxon>Gunneridae</taxon>
        <taxon>Pentapetalae</taxon>
        <taxon>rosids</taxon>
        <taxon>malvids</taxon>
        <taxon>Sapindales</taxon>
        <taxon>Sapindaceae</taxon>
        <taxon>Hippocastanoideae</taxon>
        <taxon>Acereae</taxon>
        <taxon>Dipteronia</taxon>
    </lineage>
</organism>
<protein>
    <recommendedName>
        <fullName evidence="2">Fe-S metabolism associated domain-containing protein</fullName>
    </recommendedName>
</protein>
<feature type="domain" description="Fe-S metabolism associated" evidence="2">
    <location>
        <begin position="102"/>
        <end position="153"/>
    </location>
</feature>
<gene>
    <name evidence="3" type="ORF">Dsin_023588</name>
</gene>
<sequence>MYFLSVESSKSCNNVVFFNHHFLIHHQITLRTKTHQTHLLLLQTHHLPAKTALKNTGFSLFNLHFSPSHRRAPSKAPRDRQALPVRTRTQSQVPSDLILWQESQVWVRAYLDEQKNVVFEADSDSVLTKGLSALLVQGLSNRPVEDIVKVSPDLKNLGCNRV</sequence>
<evidence type="ECO:0000313" key="3">
    <source>
        <dbReference type="EMBL" id="KAK3200173.1"/>
    </source>
</evidence>
<dbReference type="EMBL" id="JANJYJ010000007">
    <property type="protein sequence ID" value="KAK3200173.1"/>
    <property type="molecule type" value="Genomic_DNA"/>
</dbReference>
<dbReference type="PANTHER" id="PTHR46230">
    <property type="match status" value="1"/>
</dbReference>
<evidence type="ECO:0000256" key="1">
    <source>
        <dbReference type="SAM" id="MobiDB-lite"/>
    </source>
</evidence>
<dbReference type="GO" id="GO:0016226">
    <property type="term" value="P:iron-sulfur cluster assembly"/>
    <property type="evidence" value="ECO:0007669"/>
    <property type="project" value="TreeGrafter"/>
</dbReference>
<name>A0AAE0A3K3_9ROSI</name>
<dbReference type="AlphaFoldDB" id="A0AAE0A3K3"/>
<reference evidence="3" key="1">
    <citation type="journal article" date="2023" name="Plant J.">
        <title>Genome sequences and population genomics provide insights into the demographic history, inbreeding, and mutation load of two 'living fossil' tree species of Dipteronia.</title>
        <authorList>
            <person name="Feng Y."/>
            <person name="Comes H.P."/>
            <person name="Chen J."/>
            <person name="Zhu S."/>
            <person name="Lu R."/>
            <person name="Zhang X."/>
            <person name="Li P."/>
            <person name="Qiu J."/>
            <person name="Olsen K.M."/>
            <person name="Qiu Y."/>
        </authorList>
    </citation>
    <scope>NUCLEOTIDE SEQUENCE</scope>
    <source>
        <strain evidence="3">NBL</strain>
    </source>
</reference>
<evidence type="ECO:0000259" key="2">
    <source>
        <dbReference type="Pfam" id="PF02657"/>
    </source>
</evidence>
<dbReference type="InterPro" id="IPR003808">
    <property type="entry name" value="Fe-S_metab-assoc_dom"/>
</dbReference>
<dbReference type="Pfam" id="PF02657">
    <property type="entry name" value="SufE"/>
    <property type="match status" value="1"/>
</dbReference>
<dbReference type="Proteomes" id="UP001281410">
    <property type="component" value="Unassembled WGS sequence"/>
</dbReference>
<comment type="caution">
    <text evidence="3">The sequence shown here is derived from an EMBL/GenBank/DDBJ whole genome shotgun (WGS) entry which is preliminary data.</text>
</comment>
<feature type="region of interest" description="Disordered" evidence="1">
    <location>
        <begin position="68"/>
        <end position="87"/>
    </location>
</feature>
<accession>A0AAE0A3K3</accession>
<dbReference type="GO" id="GO:0009507">
    <property type="term" value="C:chloroplast"/>
    <property type="evidence" value="ECO:0007669"/>
    <property type="project" value="TreeGrafter"/>
</dbReference>
<dbReference type="SUPFAM" id="SSF82649">
    <property type="entry name" value="SufE/NifU"/>
    <property type="match status" value="1"/>
</dbReference>
<dbReference type="PANTHER" id="PTHR46230:SF3">
    <property type="entry name" value="SUFE-LIKE PROTEIN 1, CHLOROPLASTIC_MITOCHONDRIAL"/>
    <property type="match status" value="1"/>
</dbReference>
<dbReference type="Gene3D" id="3.90.1010.10">
    <property type="match status" value="1"/>
</dbReference>
<keyword evidence="4" id="KW-1185">Reference proteome</keyword>
<proteinExistence type="predicted"/>